<dbReference type="KEGG" id="cgv:CGLAU_01735"/>
<protein>
    <recommendedName>
        <fullName evidence="3">Telomeric repeat-binding factor 2</fullName>
    </recommendedName>
</protein>
<evidence type="ECO:0000313" key="2">
    <source>
        <dbReference type="Proteomes" id="UP000217209"/>
    </source>
</evidence>
<accession>A0A1Q2HU11</accession>
<name>A0A1Q2HU11_9CORY</name>
<organism evidence="1 2">
    <name type="scientific">Corynebacterium glaucum</name>
    <dbReference type="NCBI Taxonomy" id="187491"/>
    <lineage>
        <taxon>Bacteria</taxon>
        <taxon>Bacillati</taxon>
        <taxon>Actinomycetota</taxon>
        <taxon>Actinomycetes</taxon>
        <taxon>Mycobacteriales</taxon>
        <taxon>Corynebacteriaceae</taxon>
        <taxon>Corynebacterium</taxon>
    </lineage>
</organism>
<reference evidence="1 2" key="1">
    <citation type="submission" date="2016-12" db="EMBL/GenBank/DDBJ databases">
        <authorList>
            <person name="Song W.-J."/>
            <person name="Kurnit D.M."/>
        </authorList>
    </citation>
    <scope>NUCLEOTIDE SEQUENCE [LARGE SCALE GENOMIC DNA]</scope>
    <source>
        <strain evidence="1 2">DSM 30827</strain>
    </source>
</reference>
<evidence type="ECO:0008006" key="3">
    <source>
        <dbReference type="Google" id="ProtNLM"/>
    </source>
</evidence>
<dbReference type="EMBL" id="CP019688">
    <property type="protein sequence ID" value="AQQ14334.1"/>
    <property type="molecule type" value="Genomic_DNA"/>
</dbReference>
<keyword evidence="2" id="KW-1185">Reference proteome</keyword>
<proteinExistence type="predicted"/>
<sequence length="199" mass="21665">MVSVAGDLATRTNATIVALLALVGITGLAGGFEAAEPEGFVTVSAPLGENPLEPPVELEVEPFEITIRRAYEKDGARVVEMQVTNTASRPLSPTDFMLGFALKNSGLPEDQQPDFDEAFHRLKEIGEVPEDMFGDQFSLNPAVPMDLAMIFSDPYDGTANGQALEADILYIRSREYRTSILDGTKRWLDGETTAEVKLK</sequence>
<dbReference type="Proteomes" id="UP000217209">
    <property type="component" value="Chromosome"/>
</dbReference>
<evidence type="ECO:0000313" key="1">
    <source>
        <dbReference type="EMBL" id="AQQ14334.1"/>
    </source>
</evidence>
<dbReference type="AlphaFoldDB" id="A0A1Q2HU11"/>
<gene>
    <name evidence="1" type="ORF">CGLAU_01735</name>
</gene>